<reference evidence="3 4" key="1">
    <citation type="submission" date="2017-03" db="EMBL/GenBank/DDBJ databases">
        <title>Genome analysis of strain PAMC 26510.</title>
        <authorList>
            <person name="Oh H.-M."/>
            <person name="Yang J.-A."/>
        </authorList>
    </citation>
    <scope>NUCLEOTIDE SEQUENCE [LARGE SCALE GENOMIC DNA]</scope>
    <source>
        <strain evidence="3 4">PAMC 26510</strain>
    </source>
</reference>
<dbReference type="Proteomes" id="UP000194546">
    <property type="component" value="Unassembled WGS sequence"/>
</dbReference>
<comment type="caution">
    <text evidence="3">The sequence shown here is derived from an EMBL/GenBank/DDBJ whole genome shotgun (WGS) entry which is preliminary data.</text>
</comment>
<evidence type="ECO:0000313" key="4">
    <source>
        <dbReference type="Proteomes" id="UP000194546"/>
    </source>
</evidence>
<dbReference type="InterPro" id="IPR028098">
    <property type="entry name" value="Glyco_trans_4-like_N"/>
</dbReference>
<dbReference type="AlphaFoldDB" id="A0A242MYH8"/>
<dbReference type="EMBL" id="NBTY01000066">
    <property type="protein sequence ID" value="OTP75946.1"/>
    <property type="molecule type" value="Genomic_DNA"/>
</dbReference>
<dbReference type="PANTHER" id="PTHR12526:SF630">
    <property type="entry name" value="GLYCOSYLTRANSFERASE"/>
    <property type="match status" value="1"/>
</dbReference>
<gene>
    <name evidence="3" type="ORF">PAMC26510_12450</name>
</gene>
<keyword evidence="3" id="KW-0808">Transferase</keyword>
<name>A0A242MYH8_CABSO</name>
<evidence type="ECO:0000313" key="3">
    <source>
        <dbReference type="EMBL" id="OTP75946.1"/>
    </source>
</evidence>
<dbReference type="InterPro" id="IPR001296">
    <property type="entry name" value="Glyco_trans_1"/>
</dbReference>
<dbReference type="Pfam" id="PF13439">
    <property type="entry name" value="Glyco_transf_4"/>
    <property type="match status" value="1"/>
</dbReference>
<feature type="domain" description="Glycosyltransferase subfamily 4-like N-terminal" evidence="2">
    <location>
        <begin position="17"/>
        <end position="171"/>
    </location>
</feature>
<dbReference type="RefSeq" id="WP_179196372.1">
    <property type="nucleotide sequence ID" value="NZ_NBTY01000066.1"/>
</dbReference>
<dbReference type="GO" id="GO:0016757">
    <property type="term" value="F:glycosyltransferase activity"/>
    <property type="evidence" value="ECO:0007669"/>
    <property type="project" value="UniProtKB-ARBA"/>
</dbReference>
<evidence type="ECO:0000259" key="1">
    <source>
        <dbReference type="Pfam" id="PF00534"/>
    </source>
</evidence>
<evidence type="ECO:0000259" key="2">
    <source>
        <dbReference type="Pfam" id="PF13439"/>
    </source>
</evidence>
<feature type="domain" description="Glycosyl transferase family 1" evidence="1">
    <location>
        <begin position="182"/>
        <end position="341"/>
    </location>
</feature>
<dbReference type="SUPFAM" id="SSF53756">
    <property type="entry name" value="UDP-Glycosyltransferase/glycogen phosphorylase"/>
    <property type="match status" value="1"/>
</dbReference>
<dbReference type="PANTHER" id="PTHR12526">
    <property type="entry name" value="GLYCOSYLTRANSFERASE"/>
    <property type="match status" value="1"/>
</dbReference>
<organism evidence="3 4">
    <name type="scientific">Caballeronia sordidicola</name>
    <name type="common">Burkholderia sordidicola</name>
    <dbReference type="NCBI Taxonomy" id="196367"/>
    <lineage>
        <taxon>Bacteria</taxon>
        <taxon>Pseudomonadati</taxon>
        <taxon>Pseudomonadota</taxon>
        <taxon>Betaproteobacteria</taxon>
        <taxon>Burkholderiales</taxon>
        <taxon>Burkholderiaceae</taxon>
        <taxon>Caballeronia</taxon>
    </lineage>
</organism>
<accession>A0A242MYH8</accession>
<sequence>MKSNYDVVLHIPSLKGGGAERVAVEIGRYFSEHGKSTAFFIHHSQVAYDLPGDVDVIVARNSGHVQRVLEFRAFLKEVRVHTVISFLPYANLISVLANVGLAGGPRLVVSEHLSYVDFGSVGPKERFKLALTGYLYKRADGIVAVSTGVADDLRQRLSASAARKVVVIHNPCYIPNAESTRLLHDGSAPIVLAVGRLVRQKGLDVLITAFSLVRKDNHKAQLVIVGEGPDRGALEEQIAQLGLNGSVTLRGFSRNIADEYKRADLFVCSSRAEGFGNVIVEALSFGLPVVSTACKHGPEEILEGGRYGTLVPVGDPISLSAAIVTALRTSVDPEVQIKRAKDFGLAAIGRRYMTVAGFAT</sequence>
<protein>
    <submittedName>
        <fullName evidence="3">Glycosyltransferase</fullName>
    </submittedName>
</protein>
<dbReference type="Gene3D" id="3.40.50.2000">
    <property type="entry name" value="Glycogen Phosphorylase B"/>
    <property type="match status" value="2"/>
</dbReference>
<dbReference type="CDD" id="cd03811">
    <property type="entry name" value="GT4_GT28_WabH-like"/>
    <property type="match status" value="1"/>
</dbReference>
<dbReference type="Pfam" id="PF00534">
    <property type="entry name" value="Glycos_transf_1"/>
    <property type="match status" value="1"/>
</dbReference>
<proteinExistence type="predicted"/>